<keyword evidence="3" id="KW-1185">Reference proteome</keyword>
<dbReference type="EMBL" id="LUCM01009318">
    <property type="protein sequence ID" value="KAA0187165.1"/>
    <property type="molecule type" value="Genomic_DNA"/>
</dbReference>
<feature type="region of interest" description="Disordered" evidence="1">
    <location>
        <begin position="1221"/>
        <end position="1278"/>
    </location>
</feature>
<feature type="compositionally biased region" description="Polar residues" evidence="1">
    <location>
        <begin position="960"/>
        <end position="978"/>
    </location>
</feature>
<feature type="region of interest" description="Disordered" evidence="1">
    <location>
        <begin position="563"/>
        <end position="598"/>
    </location>
</feature>
<feature type="compositionally biased region" description="Polar residues" evidence="1">
    <location>
        <begin position="885"/>
        <end position="896"/>
    </location>
</feature>
<dbReference type="Proteomes" id="UP000728185">
    <property type="component" value="Unassembled WGS sequence"/>
</dbReference>
<feature type="region of interest" description="Disordered" evidence="1">
    <location>
        <begin position="736"/>
        <end position="757"/>
    </location>
</feature>
<feature type="region of interest" description="Disordered" evidence="1">
    <location>
        <begin position="1074"/>
        <end position="1168"/>
    </location>
</feature>
<feature type="compositionally biased region" description="Polar residues" evidence="1">
    <location>
        <begin position="1265"/>
        <end position="1275"/>
    </location>
</feature>
<feature type="compositionally biased region" description="Polar residues" evidence="1">
    <location>
        <begin position="1460"/>
        <end position="1470"/>
    </location>
</feature>
<evidence type="ECO:0000313" key="3">
    <source>
        <dbReference type="Proteomes" id="UP000728185"/>
    </source>
</evidence>
<feature type="region of interest" description="Disordered" evidence="1">
    <location>
        <begin position="43"/>
        <end position="98"/>
    </location>
</feature>
<gene>
    <name evidence="2" type="ORF">FBUS_03880</name>
</gene>
<evidence type="ECO:0000256" key="1">
    <source>
        <dbReference type="SAM" id="MobiDB-lite"/>
    </source>
</evidence>
<feature type="compositionally biased region" description="Polar residues" evidence="1">
    <location>
        <begin position="904"/>
        <end position="919"/>
    </location>
</feature>
<feature type="compositionally biased region" description="Basic and acidic residues" evidence="1">
    <location>
        <begin position="490"/>
        <end position="504"/>
    </location>
</feature>
<protein>
    <submittedName>
        <fullName evidence="2">Uncharacterized protein</fullName>
    </submittedName>
</protein>
<dbReference type="OrthoDB" id="10035553at2759"/>
<accession>A0A8E0RSW8</accession>
<evidence type="ECO:0000313" key="2">
    <source>
        <dbReference type="EMBL" id="KAA0187165.1"/>
    </source>
</evidence>
<feature type="compositionally biased region" description="Basic residues" evidence="1">
    <location>
        <begin position="1096"/>
        <end position="1105"/>
    </location>
</feature>
<organism evidence="2 3">
    <name type="scientific">Fasciolopsis buskii</name>
    <dbReference type="NCBI Taxonomy" id="27845"/>
    <lineage>
        <taxon>Eukaryota</taxon>
        <taxon>Metazoa</taxon>
        <taxon>Spiralia</taxon>
        <taxon>Lophotrochozoa</taxon>
        <taxon>Platyhelminthes</taxon>
        <taxon>Trematoda</taxon>
        <taxon>Digenea</taxon>
        <taxon>Plagiorchiida</taxon>
        <taxon>Echinostomata</taxon>
        <taxon>Echinostomatoidea</taxon>
        <taxon>Fasciolidae</taxon>
        <taxon>Fasciolopsis</taxon>
    </lineage>
</organism>
<feature type="compositionally biased region" description="Acidic residues" evidence="1">
    <location>
        <begin position="1250"/>
        <end position="1262"/>
    </location>
</feature>
<feature type="region of interest" description="Disordered" evidence="1">
    <location>
        <begin position="430"/>
        <end position="449"/>
    </location>
</feature>
<feature type="compositionally biased region" description="Low complexity" evidence="1">
    <location>
        <begin position="1487"/>
        <end position="1518"/>
    </location>
</feature>
<reference evidence="2" key="1">
    <citation type="submission" date="2019-05" db="EMBL/GenBank/DDBJ databases">
        <title>Annotation for the trematode Fasciolopsis buski.</title>
        <authorList>
            <person name="Choi Y.-J."/>
        </authorList>
    </citation>
    <scope>NUCLEOTIDE SEQUENCE</scope>
    <source>
        <strain evidence="2">HT</strain>
        <tissue evidence="2">Whole worm</tissue>
    </source>
</reference>
<feature type="compositionally biased region" description="Polar residues" evidence="1">
    <location>
        <begin position="582"/>
        <end position="591"/>
    </location>
</feature>
<sequence length="1565" mass="173516">MTARHFGTPVNPELTGSEVSNSDSLIQEFQEFEAQVYSGTLFSKHDKNPSRSATVHTSTSHLPNQQQKTVSLDDPCGNKSSKPQSQCSHVSLSPGTSLGYRNNLTTEHTGSITRTDCVQEDDECLTHVPEIRSKGRPDGNLQQPRNVTKLAPAGVTSFGLPISSASAHTAYLNQNTTMQWFPSSLSHSQSTPRLNPQSIRTTLPEYSCPLISEQSFASSPIRRTESAQLATKPVVSVDENGEYLELVNPHPVLAHAKEDPIETHDQVVAEMAAQGMIWAPSQFAAEHDNPSGYLNTSRIANNDSSIKDTRWYSAGIEEEEIALRKQQDDYIRQLQKYYDNLLTKHALAEVTIDQLRVGAKVRSESEDRTLSHFNPHRSSDLGLIGRSSRYQSQPLTALSNLRQQSMVFGTSAEQLLASGPQLRYASTPMLIPSAKQPPPPPQQQQLGQSIISRDWSSPQATKSHMVDASGSRNRQIRQIDWTFRNEKYASSEHCHTVPEERKPNYFDFNKLDTPPSSARSEEQQRLSSSPVLLKSAQSQLPNVPHEQLDSRTRDTVPVFRVDRSSHCVRQTNQRDEPVVSLRYSQERQSSPSDDDVALSPGEVHLDLMANLIELRAKLDQMKLQLADRGASLRESDIRPIRGRYIQLKKCYHLAKRRWASFPDFDPNLTLDKELFQVRLQLDDIEACLQLNESPRNERISFSQGTTVVDNYGRNVGSNTMPLTGLHVKYPRVMDSGVLSSPSRSDRERDLSSSSNPLMTKDNLRAFEDLFIDLMDRYNKLKQMDPTPAQANRLYHIMKRLYVLAAKANGHSSVIPTPEELESLFQLDGDTQKLSEDLEKIIRTEREMSAYSSYSNVSGRNSYIDRGPAQMTSNLINRSHLDFAPSTSTFAKNTNLPGQERNSHRLTGSCSDESNSTEDSGLSMPPVAQQRTARSGKPIRSPNLHPVPSNLKSRCVPIIESDSSPTAKSAPTYSTQGHPSDSGLPGSVPTNKTSWSNPGDPPEVKSQMVNQHTSGSLASDYLIEASHVDDSTKKRMEAIEAGIRFLQQKMIEVCNQSQTASIPCGTSSANRKVENSSLWDSSDGPRNLSANAVRSTSRSRRQRKQRPPGFRRPTPQQTSASNHGHYHGGSTESEAHFSGPSNGQWMTDGLRDRQRPETDNHAPVPSDEYPLRCYGTAYDRWTSVCPTNNLGAYNRTHRTAENALGQLALCKSDLRKNCDCRSNHNIGSKNRSPADISSGDSQSGSPMNDAELYEVSECSDPDDCSSHVSGTQNSPTDYLERDVSLYPRRDPKQQSIVGHDTPIASFPFRRHPIDPNLVPCSSTKSFYSNLGLGRATSVAYDLHQLPPRSTLTIPPHHFGGSMPMLVGPHECCDAHTANANVIPPDACQRRRVCHPRLLQMGSEFHRPPPPKPAFYAEPHLVSTCRTCGGSGRVSSLFPDPIRPPLVPIPTRRVLSFANSSSTASYEQSNTKPYYRAKNVHQRRQLIDSSESGSSGTSVTNESTNIIRIASASRSAPRRPMMGNHNPSITARDPALNRLLIAANSVTALTRDLRKSLEDVCGETNPI</sequence>
<proteinExistence type="predicted"/>
<feature type="region of interest" description="Disordered" evidence="1">
    <location>
        <begin position="1460"/>
        <end position="1528"/>
    </location>
</feature>
<feature type="compositionally biased region" description="Basic and acidic residues" evidence="1">
    <location>
        <begin position="1148"/>
        <end position="1159"/>
    </location>
</feature>
<feature type="region of interest" description="Disordered" evidence="1">
    <location>
        <begin position="885"/>
        <end position="1009"/>
    </location>
</feature>
<feature type="compositionally biased region" description="Polar residues" evidence="1">
    <location>
        <begin position="50"/>
        <end position="70"/>
    </location>
</feature>
<feature type="region of interest" description="Disordered" evidence="1">
    <location>
        <begin position="490"/>
        <end position="531"/>
    </location>
</feature>
<name>A0A8E0RSW8_9TREM</name>
<feature type="region of interest" description="Disordered" evidence="1">
    <location>
        <begin position="1"/>
        <end position="21"/>
    </location>
</feature>
<feature type="compositionally biased region" description="Polar residues" evidence="1">
    <location>
        <begin position="78"/>
        <end position="98"/>
    </location>
</feature>
<comment type="caution">
    <text evidence="2">The sequence shown here is derived from an EMBL/GenBank/DDBJ whole genome shotgun (WGS) entry which is preliminary data.</text>
</comment>
<feature type="compositionally biased region" description="Polar residues" evidence="1">
    <location>
        <begin position="987"/>
        <end position="996"/>
    </location>
</feature>